<dbReference type="PANTHER" id="PTHR43273:SF3">
    <property type="entry name" value="ANAEROBIC SULFATASE-MATURATING ENZYME HOMOLOG ASLB-RELATED"/>
    <property type="match status" value="1"/>
</dbReference>
<keyword evidence="10" id="KW-1185">Reference proteome</keyword>
<evidence type="ECO:0000256" key="6">
    <source>
        <dbReference type="ARBA" id="ARBA00023014"/>
    </source>
</evidence>
<dbReference type="PROSITE" id="PS51918">
    <property type="entry name" value="RADICAL_SAM"/>
    <property type="match status" value="1"/>
</dbReference>
<dbReference type="Pfam" id="PF04055">
    <property type="entry name" value="Radical_SAM"/>
    <property type="match status" value="1"/>
</dbReference>
<evidence type="ECO:0000256" key="3">
    <source>
        <dbReference type="ARBA" id="ARBA00022691"/>
    </source>
</evidence>
<proteinExistence type="inferred from homology"/>
<dbReference type="STRING" id="526218.Sterm_0376"/>
<sequence length="368" mass="42948">MEPINLLIKPASSLCNLRCKYCFYFDVAACRETKSYGIMKTELLEIIVKKTLSEADGYCSFAFQGGEPTLAGLDFYKKLIEFQKKYNYKNLNIYNSIQTNGYLLNEEWAAFFAKNNFLVGISLDGNKNTHDFHRINTENKGSFTEIMKNIEIFNNYNVEYNILTVVTDELAAAAEDVYNFFKENNFRYLQFIPSINSFDSDKAPFLSPSSYSFFLKKLFDLWYEDFMSGTYISIRDFNNYINMLKGYPPENCAMKGRCEFYYLLEADGSVYPCDFYVLDEWKIGSIAENSYSDIKKNSKIKEFEQMSHTLDKKCTGCEFLYICRGGCRRYREQKNSFGKSFIGLNYFCDSYKEFFSYSLERMKAIAGM</sequence>
<dbReference type="CDD" id="cd21120">
    <property type="entry name" value="SPASM_anSME"/>
    <property type="match status" value="1"/>
</dbReference>
<evidence type="ECO:0000256" key="5">
    <source>
        <dbReference type="ARBA" id="ARBA00023004"/>
    </source>
</evidence>
<comment type="cofactor">
    <cofactor evidence="1">
        <name>[4Fe-4S] cluster</name>
        <dbReference type="ChEBI" id="CHEBI:49883"/>
    </cofactor>
</comment>
<dbReference type="InterPro" id="IPR034485">
    <property type="entry name" value="Anaerobic_Cys-type_sulfatase-m"/>
</dbReference>
<organism evidence="9 10">
    <name type="scientific">Sebaldella termitidis (strain ATCC 33386 / NCTC 11300)</name>
    <dbReference type="NCBI Taxonomy" id="526218"/>
    <lineage>
        <taxon>Bacteria</taxon>
        <taxon>Fusobacteriati</taxon>
        <taxon>Fusobacteriota</taxon>
        <taxon>Fusobacteriia</taxon>
        <taxon>Fusobacteriales</taxon>
        <taxon>Leptotrichiaceae</taxon>
        <taxon>Sebaldella</taxon>
    </lineage>
</organism>
<evidence type="ECO:0000256" key="4">
    <source>
        <dbReference type="ARBA" id="ARBA00022723"/>
    </source>
</evidence>
<reference evidence="10" key="1">
    <citation type="submission" date="2009-09" db="EMBL/GenBank/DDBJ databases">
        <title>The complete chromosome of Sebaldella termitidis ATCC 33386.</title>
        <authorList>
            <consortium name="US DOE Joint Genome Institute (JGI-PGF)"/>
            <person name="Lucas S."/>
            <person name="Copeland A."/>
            <person name="Lapidus A."/>
            <person name="Glavina del Rio T."/>
            <person name="Dalin E."/>
            <person name="Tice H."/>
            <person name="Bruce D."/>
            <person name="Goodwin L."/>
            <person name="Pitluck S."/>
            <person name="Kyrpides N."/>
            <person name="Mavromatis K."/>
            <person name="Ivanova N."/>
            <person name="Mikhailova N."/>
            <person name="Sims D."/>
            <person name="Meincke L."/>
            <person name="Brettin T."/>
            <person name="Detter J.C."/>
            <person name="Han C."/>
            <person name="Larimer F."/>
            <person name="Land M."/>
            <person name="Hauser L."/>
            <person name="Markowitz V."/>
            <person name="Cheng J.F."/>
            <person name="Hugenholtz P."/>
            <person name="Woyke T."/>
            <person name="Wu D."/>
            <person name="Eisen J.A."/>
        </authorList>
    </citation>
    <scope>NUCLEOTIDE SEQUENCE [LARGE SCALE GENOMIC DNA]</scope>
    <source>
        <strain evidence="10">ATCC 33386 / NCTC 11300</strain>
    </source>
</reference>
<reference evidence="9 10" key="2">
    <citation type="journal article" date="2010" name="Stand. Genomic Sci.">
        <title>Complete genome sequence of Sebaldella termitidis type strain (NCTC 11300).</title>
        <authorList>
            <person name="Harmon-Smith M."/>
            <person name="Celia L."/>
            <person name="Chertkov O."/>
            <person name="Lapidus A."/>
            <person name="Copeland A."/>
            <person name="Glavina Del Rio T."/>
            <person name="Nolan M."/>
            <person name="Lucas S."/>
            <person name="Tice H."/>
            <person name="Cheng J.F."/>
            <person name="Han C."/>
            <person name="Detter J.C."/>
            <person name="Bruce D."/>
            <person name="Goodwin L."/>
            <person name="Pitluck S."/>
            <person name="Pati A."/>
            <person name="Liolios K."/>
            <person name="Ivanova N."/>
            <person name="Mavromatis K."/>
            <person name="Mikhailova N."/>
            <person name="Chen A."/>
            <person name="Palaniappan K."/>
            <person name="Land M."/>
            <person name="Hauser L."/>
            <person name="Chang Y.J."/>
            <person name="Jeffries C.D."/>
            <person name="Brettin T."/>
            <person name="Goker M."/>
            <person name="Beck B."/>
            <person name="Bristow J."/>
            <person name="Eisen J.A."/>
            <person name="Markowitz V."/>
            <person name="Hugenholtz P."/>
            <person name="Kyrpides N.C."/>
            <person name="Klenk H.P."/>
            <person name="Chen F."/>
        </authorList>
    </citation>
    <scope>NUCLEOTIDE SEQUENCE [LARGE SCALE GENOMIC DNA]</scope>
    <source>
        <strain evidence="10">ATCC 33386 / NCTC 11300</strain>
    </source>
</reference>
<keyword evidence="4" id="KW-0479">Metal-binding</keyword>
<dbReference type="GO" id="GO:0016491">
    <property type="term" value="F:oxidoreductase activity"/>
    <property type="evidence" value="ECO:0007669"/>
    <property type="project" value="InterPro"/>
</dbReference>
<dbReference type="InterPro" id="IPR047207">
    <property type="entry name" value="SPASM_anSME"/>
</dbReference>
<evidence type="ECO:0000256" key="1">
    <source>
        <dbReference type="ARBA" id="ARBA00001966"/>
    </source>
</evidence>
<dbReference type="CDD" id="cd01335">
    <property type="entry name" value="Radical_SAM"/>
    <property type="match status" value="1"/>
</dbReference>
<keyword evidence="2" id="KW-0004">4Fe-4S</keyword>
<evidence type="ECO:0000313" key="10">
    <source>
        <dbReference type="Proteomes" id="UP000000845"/>
    </source>
</evidence>
<dbReference type="NCBIfam" id="TIGR04085">
    <property type="entry name" value="rSAM_more_4Fe4S"/>
    <property type="match status" value="1"/>
</dbReference>
<dbReference type="Pfam" id="PF13186">
    <property type="entry name" value="SPASM"/>
    <property type="match status" value="1"/>
</dbReference>
<dbReference type="NCBIfam" id="NF010321">
    <property type="entry name" value="PRK13758.1"/>
    <property type="match status" value="1"/>
</dbReference>
<evidence type="ECO:0000256" key="7">
    <source>
        <dbReference type="ARBA" id="ARBA00023601"/>
    </source>
</evidence>
<dbReference type="SFLD" id="SFLDG01072">
    <property type="entry name" value="dehydrogenase_like"/>
    <property type="match status" value="1"/>
</dbReference>
<dbReference type="eggNOG" id="COG0641">
    <property type="taxonomic scope" value="Bacteria"/>
</dbReference>
<feature type="domain" description="Radical SAM core" evidence="8">
    <location>
        <begin position="1"/>
        <end position="235"/>
    </location>
</feature>
<accession>D1ALZ2</accession>
<dbReference type="HOGENOM" id="CLU_009273_10_0_0"/>
<keyword evidence="6" id="KW-0411">Iron-sulfur</keyword>
<dbReference type="SFLD" id="SFLDS00029">
    <property type="entry name" value="Radical_SAM"/>
    <property type="match status" value="1"/>
</dbReference>
<dbReference type="InterPro" id="IPR058240">
    <property type="entry name" value="rSAM_sf"/>
</dbReference>
<evidence type="ECO:0000259" key="8">
    <source>
        <dbReference type="PROSITE" id="PS51918"/>
    </source>
</evidence>
<dbReference type="SFLD" id="SFLDG01386">
    <property type="entry name" value="main_SPASM_domain-containing"/>
    <property type="match status" value="1"/>
</dbReference>
<dbReference type="GO" id="GO:0051539">
    <property type="term" value="F:4 iron, 4 sulfur cluster binding"/>
    <property type="evidence" value="ECO:0007669"/>
    <property type="project" value="UniProtKB-KW"/>
</dbReference>
<dbReference type="InterPro" id="IPR007197">
    <property type="entry name" value="rSAM"/>
</dbReference>
<dbReference type="SUPFAM" id="SSF102114">
    <property type="entry name" value="Radical SAM enzymes"/>
    <property type="match status" value="1"/>
</dbReference>
<dbReference type="Proteomes" id="UP000000845">
    <property type="component" value="Chromosome"/>
</dbReference>
<dbReference type="PANTHER" id="PTHR43273">
    <property type="entry name" value="ANAEROBIC SULFATASE-MATURATING ENZYME HOMOLOG ASLB-RELATED"/>
    <property type="match status" value="1"/>
</dbReference>
<dbReference type="SFLD" id="SFLDG01067">
    <property type="entry name" value="SPASM/twitch_domain_containing"/>
    <property type="match status" value="1"/>
</dbReference>
<protein>
    <submittedName>
        <fullName evidence="9">Radical SAM domain protein</fullName>
    </submittedName>
</protein>
<dbReference type="NCBIfam" id="TIGR03942">
    <property type="entry name" value="sulfatase_rSAM"/>
    <property type="match status" value="1"/>
</dbReference>
<keyword evidence="5" id="KW-0408">Iron</keyword>
<name>D1ALZ2_SEBTE</name>
<dbReference type="GO" id="GO:0046872">
    <property type="term" value="F:metal ion binding"/>
    <property type="evidence" value="ECO:0007669"/>
    <property type="project" value="UniProtKB-KW"/>
</dbReference>
<dbReference type="SFLD" id="SFLDG01384">
    <property type="entry name" value="thioether_bond_formation_requi"/>
    <property type="match status" value="1"/>
</dbReference>
<evidence type="ECO:0000256" key="2">
    <source>
        <dbReference type="ARBA" id="ARBA00022485"/>
    </source>
</evidence>
<dbReference type="InterPro" id="IPR023885">
    <property type="entry name" value="4Fe4S-binding_SPASM_dom"/>
</dbReference>
<dbReference type="Gene3D" id="3.20.20.70">
    <property type="entry name" value="Aldolase class I"/>
    <property type="match status" value="1"/>
</dbReference>
<evidence type="ECO:0000313" key="9">
    <source>
        <dbReference type="EMBL" id="ACZ07260.1"/>
    </source>
</evidence>
<dbReference type="KEGG" id="str:Sterm_0376"/>
<dbReference type="EMBL" id="CP001739">
    <property type="protein sequence ID" value="ACZ07260.1"/>
    <property type="molecule type" value="Genomic_DNA"/>
</dbReference>
<dbReference type="InterPro" id="IPR013785">
    <property type="entry name" value="Aldolase_TIM"/>
</dbReference>
<dbReference type="SFLD" id="SFLDF00289">
    <property type="entry name" value="anaerobic_Cys-type_sulfatase-m"/>
    <property type="match status" value="1"/>
</dbReference>
<dbReference type="InterPro" id="IPR023867">
    <property type="entry name" value="Sulphatase_maturase_rSAM"/>
</dbReference>
<comment type="similarity">
    <text evidence="7">Belongs to the radical SAM superfamily. Anaerobic sulfatase-maturating enzyme family.</text>
</comment>
<keyword evidence="3" id="KW-0949">S-adenosyl-L-methionine</keyword>
<dbReference type="RefSeq" id="WP_012859859.1">
    <property type="nucleotide sequence ID" value="NC_013517.1"/>
</dbReference>
<gene>
    <name evidence="9" type="ordered locus">Sterm_0376</name>
</gene>
<dbReference type="AlphaFoldDB" id="D1ALZ2"/>